<accession>A0A4U6TMJ8</accession>
<sequence>MHAHISCVMSSLLFEIFFGCKTHTKSSFTTPLETWYKCSILLVLYSLHGIGPESDTKRWSRPY</sequence>
<dbReference type="Proteomes" id="UP000298652">
    <property type="component" value="Chromosome 7"/>
</dbReference>
<gene>
    <name evidence="2" type="ORF">SEVIR_7G068245v2</name>
</gene>
<keyword evidence="3" id="KW-1185">Reference proteome</keyword>
<feature type="chain" id="PRO_5020596156" evidence="1">
    <location>
        <begin position="20"/>
        <end position="63"/>
    </location>
</feature>
<dbReference type="AlphaFoldDB" id="A0A4U6TMJ8"/>
<dbReference type="Gramene" id="TKW03821">
    <property type="protein sequence ID" value="TKW03821"/>
    <property type="gene ID" value="SEVIR_7G068245v2"/>
</dbReference>
<name>A0A4U6TMJ8_SETVI</name>
<evidence type="ECO:0000313" key="2">
    <source>
        <dbReference type="EMBL" id="TKW03821.1"/>
    </source>
</evidence>
<proteinExistence type="predicted"/>
<protein>
    <submittedName>
        <fullName evidence="2">Uncharacterized protein</fullName>
    </submittedName>
</protein>
<organism evidence="2 3">
    <name type="scientific">Setaria viridis</name>
    <name type="common">Green bristlegrass</name>
    <name type="synonym">Setaria italica subsp. viridis</name>
    <dbReference type="NCBI Taxonomy" id="4556"/>
    <lineage>
        <taxon>Eukaryota</taxon>
        <taxon>Viridiplantae</taxon>
        <taxon>Streptophyta</taxon>
        <taxon>Embryophyta</taxon>
        <taxon>Tracheophyta</taxon>
        <taxon>Spermatophyta</taxon>
        <taxon>Magnoliopsida</taxon>
        <taxon>Liliopsida</taxon>
        <taxon>Poales</taxon>
        <taxon>Poaceae</taxon>
        <taxon>PACMAD clade</taxon>
        <taxon>Panicoideae</taxon>
        <taxon>Panicodae</taxon>
        <taxon>Paniceae</taxon>
        <taxon>Cenchrinae</taxon>
        <taxon>Setaria</taxon>
    </lineage>
</organism>
<evidence type="ECO:0000256" key="1">
    <source>
        <dbReference type="SAM" id="SignalP"/>
    </source>
</evidence>
<reference evidence="2" key="1">
    <citation type="submission" date="2019-03" db="EMBL/GenBank/DDBJ databases">
        <title>WGS assembly of Setaria viridis.</title>
        <authorList>
            <person name="Huang P."/>
            <person name="Jenkins J."/>
            <person name="Grimwood J."/>
            <person name="Barry K."/>
            <person name="Healey A."/>
            <person name="Mamidi S."/>
            <person name="Sreedasyam A."/>
            <person name="Shu S."/>
            <person name="Feldman M."/>
            <person name="Wu J."/>
            <person name="Yu Y."/>
            <person name="Chen C."/>
            <person name="Johnson J."/>
            <person name="Rokhsar D."/>
            <person name="Baxter I."/>
            <person name="Schmutz J."/>
            <person name="Brutnell T."/>
            <person name="Kellogg E."/>
        </authorList>
    </citation>
    <scope>NUCLEOTIDE SEQUENCE [LARGE SCALE GENOMIC DNA]</scope>
</reference>
<evidence type="ECO:0000313" key="3">
    <source>
        <dbReference type="Proteomes" id="UP000298652"/>
    </source>
</evidence>
<keyword evidence="1" id="KW-0732">Signal</keyword>
<feature type="signal peptide" evidence="1">
    <location>
        <begin position="1"/>
        <end position="19"/>
    </location>
</feature>
<dbReference type="EMBL" id="CM016558">
    <property type="protein sequence ID" value="TKW03821.1"/>
    <property type="molecule type" value="Genomic_DNA"/>
</dbReference>